<dbReference type="EMBL" id="JACEIK010000177">
    <property type="protein sequence ID" value="MCD7451651.1"/>
    <property type="molecule type" value="Genomic_DNA"/>
</dbReference>
<protein>
    <submittedName>
        <fullName evidence="2">Uncharacterized protein</fullName>
    </submittedName>
</protein>
<evidence type="ECO:0000256" key="1">
    <source>
        <dbReference type="SAM" id="MobiDB-lite"/>
    </source>
</evidence>
<accession>A0ABS8RXS8</accession>
<keyword evidence="3" id="KW-1185">Reference proteome</keyword>
<feature type="region of interest" description="Disordered" evidence="1">
    <location>
        <begin position="27"/>
        <end position="52"/>
    </location>
</feature>
<evidence type="ECO:0000313" key="3">
    <source>
        <dbReference type="Proteomes" id="UP000823775"/>
    </source>
</evidence>
<comment type="caution">
    <text evidence="2">The sequence shown here is derived from an EMBL/GenBank/DDBJ whole genome shotgun (WGS) entry which is preliminary data.</text>
</comment>
<sequence length="52" mass="5909">YNDDILENAPIHMLHFLVGRDQWKTHEASSENIISPLNPDPARSPSKSIPKK</sequence>
<evidence type="ECO:0000313" key="2">
    <source>
        <dbReference type="EMBL" id="MCD7451651.1"/>
    </source>
</evidence>
<gene>
    <name evidence="2" type="ORF">HAX54_012972</name>
</gene>
<feature type="non-terminal residue" evidence="2">
    <location>
        <position position="1"/>
    </location>
</feature>
<proteinExistence type="predicted"/>
<dbReference type="Proteomes" id="UP000823775">
    <property type="component" value="Unassembled WGS sequence"/>
</dbReference>
<reference evidence="2 3" key="1">
    <citation type="journal article" date="2021" name="BMC Genomics">
        <title>Datura genome reveals duplications of psychoactive alkaloid biosynthetic genes and high mutation rate following tissue culture.</title>
        <authorList>
            <person name="Rajewski A."/>
            <person name="Carter-House D."/>
            <person name="Stajich J."/>
            <person name="Litt A."/>
        </authorList>
    </citation>
    <scope>NUCLEOTIDE SEQUENCE [LARGE SCALE GENOMIC DNA]</scope>
    <source>
        <strain evidence="2">AR-01</strain>
    </source>
</reference>
<feature type="non-terminal residue" evidence="2">
    <location>
        <position position="52"/>
    </location>
</feature>
<name>A0ABS8RXS8_DATST</name>
<organism evidence="2 3">
    <name type="scientific">Datura stramonium</name>
    <name type="common">Jimsonweed</name>
    <name type="synonym">Common thornapple</name>
    <dbReference type="NCBI Taxonomy" id="4076"/>
    <lineage>
        <taxon>Eukaryota</taxon>
        <taxon>Viridiplantae</taxon>
        <taxon>Streptophyta</taxon>
        <taxon>Embryophyta</taxon>
        <taxon>Tracheophyta</taxon>
        <taxon>Spermatophyta</taxon>
        <taxon>Magnoliopsida</taxon>
        <taxon>eudicotyledons</taxon>
        <taxon>Gunneridae</taxon>
        <taxon>Pentapetalae</taxon>
        <taxon>asterids</taxon>
        <taxon>lamiids</taxon>
        <taxon>Solanales</taxon>
        <taxon>Solanaceae</taxon>
        <taxon>Solanoideae</taxon>
        <taxon>Datureae</taxon>
        <taxon>Datura</taxon>
    </lineage>
</organism>